<comment type="caution">
    <text evidence="1">The sequence shown here is derived from an EMBL/GenBank/DDBJ whole genome shotgun (WGS) entry which is preliminary data.</text>
</comment>
<dbReference type="PROSITE" id="PS51257">
    <property type="entry name" value="PROKAR_LIPOPROTEIN"/>
    <property type="match status" value="1"/>
</dbReference>
<keyword evidence="2" id="KW-1185">Reference proteome</keyword>
<dbReference type="Proteomes" id="UP000664882">
    <property type="component" value="Unassembled WGS sequence"/>
</dbReference>
<evidence type="ECO:0000313" key="1">
    <source>
        <dbReference type="EMBL" id="MBO1519434.1"/>
    </source>
</evidence>
<reference evidence="1 2" key="1">
    <citation type="submission" date="2021-03" db="EMBL/GenBank/DDBJ databases">
        <title>Oceanisphaera sp. nov., isolated from the intestine.</title>
        <authorList>
            <person name="Zhao L.-H."/>
            <person name="Shi L.-F."/>
        </authorList>
    </citation>
    <scope>NUCLEOTIDE SEQUENCE [LARGE SCALE GENOMIC DNA]</scope>
    <source>
        <strain evidence="1 2">DM8</strain>
    </source>
</reference>
<dbReference type="InterPro" id="IPR021431">
    <property type="entry name" value="DUF3080"/>
</dbReference>
<dbReference type="EMBL" id="JAGDFX010000007">
    <property type="protein sequence ID" value="MBO1519434.1"/>
    <property type="molecule type" value="Genomic_DNA"/>
</dbReference>
<accession>A0ABS3NFS3</accession>
<proteinExistence type="predicted"/>
<name>A0ABS3NFS3_9GAMM</name>
<organism evidence="1 2">
    <name type="scientific">Oceanisphaera pacifica</name>
    <dbReference type="NCBI Taxonomy" id="2818389"/>
    <lineage>
        <taxon>Bacteria</taxon>
        <taxon>Pseudomonadati</taxon>
        <taxon>Pseudomonadota</taxon>
        <taxon>Gammaproteobacteria</taxon>
        <taxon>Aeromonadales</taxon>
        <taxon>Aeromonadaceae</taxon>
        <taxon>Oceanisphaera</taxon>
    </lineage>
</organism>
<evidence type="ECO:0000313" key="2">
    <source>
        <dbReference type="Proteomes" id="UP000664882"/>
    </source>
</evidence>
<sequence length="345" mass="39480">MRGSNIIVGLTCLWLMACSPNNDLESHFQTYLTRLAHVLKVDAPSLTPVPTLPDLPSQRLLVAHQEQISSGVLDALQLGQCEGLFELVAEHNGPVGKSQSAAGQLLYHLQFQYGLHACQTEHSDPKLQAWLANISQQKQPLLPRFFWNMMIAEPELRAALAPRRQTLPFEQQAGYHSTLHALSLFNDLYQQAQGNRPLQPISNELLSEALAGLYQNHYLGRLFYSLHSGAHYLEQSIQFLQQLKQLDCRRAERTDAKRLRNAMQHYYIKDIQRYLGQIDRQFVQLAPLLSTSLTPPEEKDALMHAYRQQVAQGLNSQVYVRYRHLTLKHAKVWQQFLKRCELSPL</sequence>
<protein>
    <submittedName>
        <fullName evidence="1">DUF3080 family protein</fullName>
    </submittedName>
</protein>
<gene>
    <name evidence="1" type="ORF">J3U76_07310</name>
</gene>
<dbReference type="Pfam" id="PF11279">
    <property type="entry name" value="DUF3080"/>
    <property type="match status" value="1"/>
</dbReference>